<protein>
    <submittedName>
        <fullName evidence="2">Uncharacterized protein</fullName>
    </submittedName>
</protein>
<evidence type="ECO:0000256" key="1">
    <source>
        <dbReference type="SAM" id="SignalP"/>
    </source>
</evidence>
<dbReference type="RefSeq" id="WP_121158721.1">
    <property type="nucleotide sequence ID" value="NZ_RBKT01000001.1"/>
</dbReference>
<dbReference type="AlphaFoldDB" id="A0A495JPZ6"/>
<accession>A0A495JPZ6</accession>
<gene>
    <name evidence="2" type="ORF">BDK92_4827</name>
</gene>
<dbReference type="Proteomes" id="UP000277671">
    <property type="component" value="Unassembled WGS sequence"/>
</dbReference>
<reference evidence="2 3" key="1">
    <citation type="submission" date="2018-10" db="EMBL/GenBank/DDBJ databases">
        <title>Sequencing the genomes of 1000 actinobacteria strains.</title>
        <authorList>
            <person name="Klenk H.-P."/>
        </authorList>
    </citation>
    <scope>NUCLEOTIDE SEQUENCE [LARGE SCALE GENOMIC DNA]</scope>
    <source>
        <strain evidence="2 3">DSM 45175</strain>
    </source>
</reference>
<keyword evidence="1" id="KW-0732">Signal</keyword>
<keyword evidence="3" id="KW-1185">Reference proteome</keyword>
<dbReference type="OrthoDB" id="9926195at2"/>
<evidence type="ECO:0000313" key="2">
    <source>
        <dbReference type="EMBL" id="RKR90454.1"/>
    </source>
</evidence>
<dbReference type="EMBL" id="RBKT01000001">
    <property type="protein sequence ID" value="RKR90454.1"/>
    <property type="molecule type" value="Genomic_DNA"/>
</dbReference>
<evidence type="ECO:0000313" key="3">
    <source>
        <dbReference type="Proteomes" id="UP000277671"/>
    </source>
</evidence>
<feature type="chain" id="PRO_5019857238" evidence="1">
    <location>
        <begin position="32"/>
        <end position="206"/>
    </location>
</feature>
<organism evidence="2 3">
    <name type="scientific">Micromonospora pisi</name>
    <dbReference type="NCBI Taxonomy" id="589240"/>
    <lineage>
        <taxon>Bacteria</taxon>
        <taxon>Bacillati</taxon>
        <taxon>Actinomycetota</taxon>
        <taxon>Actinomycetes</taxon>
        <taxon>Micromonosporales</taxon>
        <taxon>Micromonosporaceae</taxon>
        <taxon>Micromonospora</taxon>
    </lineage>
</organism>
<name>A0A495JPZ6_9ACTN</name>
<feature type="signal peptide" evidence="1">
    <location>
        <begin position="1"/>
        <end position="31"/>
    </location>
</feature>
<comment type="caution">
    <text evidence="2">The sequence shown here is derived from an EMBL/GenBank/DDBJ whole genome shotgun (WGS) entry which is preliminary data.</text>
</comment>
<proteinExistence type="predicted"/>
<sequence length="206" mass="21324">MSRSPVRLAPLLAVLATTALLVVAATTTAVAGPTNVEPPIGVRTTGGPVTTATGAPIPRVWFGTTCATGYFGEPALDTYGRVTVPAEITNCGPDSALFRFTIVSFRTDQDQAYALDGQLRPYRSDGPTPVTATTIGRAIPGQLGVCLMRTIAAPVACLRLTFSDELEMTAEPIAVDDPLVTKPVSLVDDSQLGDPGGGCGTCFGLR</sequence>